<name>A0A448XJE1_9PLAT</name>
<feature type="compositionally biased region" description="Basic and acidic residues" evidence="1">
    <location>
        <begin position="308"/>
        <end position="323"/>
    </location>
</feature>
<feature type="non-terminal residue" evidence="2">
    <location>
        <position position="1"/>
    </location>
</feature>
<gene>
    <name evidence="2" type="ORF">PXEA_LOCUS31488</name>
</gene>
<dbReference type="AlphaFoldDB" id="A0A448XJE1"/>
<evidence type="ECO:0000313" key="2">
    <source>
        <dbReference type="EMBL" id="VEL38048.1"/>
    </source>
</evidence>
<organism evidence="2 3">
    <name type="scientific">Protopolystoma xenopodis</name>
    <dbReference type="NCBI Taxonomy" id="117903"/>
    <lineage>
        <taxon>Eukaryota</taxon>
        <taxon>Metazoa</taxon>
        <taxon>Spiralia</taxon>
        <taxon>Lophotrochozoa</taxon>
        <taxon>Platyhelminthes</taxon>
        <taxon>Monogenea</taxon>
        <taxon>Polyopisthocotylea</taxon>
        <taxon>Polystomatidea</taxon>
        <taxon>Polystomatidae</taxon>
        <taxon>Protopolystoma</taxon>
    </lineage>
</organism>
<comment type="caution">
    <text evidence="2">The sequence shown here is derived from an EMBL/GenBank/DDBJ whole genome shotgun (WGS) entry which is preliminary data.</text>
</comment>
<sequence length="359" mass="38695">MEATATFPFSDPAETTVNTDVYSAAVANSLGSPMHTDSYFSPNGSCTTDLGEDGTISCFFQKSPYSIRETKPLQVDGLSLPIKSDRLAAVKLVYCYGSASGVHTDEDDIESAGLMGLELMRLKQAVGLGLGPGRPEQNAKNSRASTKQRPSTPNLHETIPIARFESRQIDKFDGDDNRQMSEKQGIDSTIEDSDKLYNLSSHCPESTGELDVNGPSTSPKLPIDPVASDILSSFETNCLDLLEPSSPILPASLGPNQRFSDMTLCSQFPGALISSSQNICLPASNSPPTSMQLNHSQFEKSIATPSARDPEAGRMYSDEKPEAPTRQNFIQATEVVEETGLTSFDCEFVGAKDKDGPQF</sequence>
<dbReference type="EMBL" id="CAAALY010256728">
    <property type="protein sequence ID" value="VEL38048.1"/>
    <property type="molecule type" value="Genomic_DNA"/>
</dbReference>
<reference evidence="2" key="1">
    <citation type="submission" date="2018-11" db="EMBL/GenBank/DDBJ databases">
        <authorList>
            <consortium name="Pathogen Informatics"/>
        </authorList>
    </citation>
    <scope>NUCLEOTIDE SEQUENCE</scope>
</reference>
<evidence type="ECO:0000313" key="3">
    <source>
        <dbReference type="Proteomes" id="UP000784294"/>
    </source>
</evidence>
<feature type="region of interest" description="Disordered" evidence="1">
    <location>
        <begin position="304"/>
        <end position="327"/>
    </location>
</feature>
<feature type="region of interest" description="Disordered" evidence="1">
    <location>
        <begin position="166"/>
        <end position="185"/>
    </location>
</feature>
<feature type="compositionally biased region" description="Polar residues" evidence="1">
    <location>
        <begin position="138"/>
        <end position="155"/>
    </location>
</feature>
<feature type="region of interest" description="Disordered" evidence="1">
    <location>
        <begin position="128"/>
        <end position="160"/>
    </location>
</feature>
<evidence type="ECO:0000256" key="1">
    <source>
        <dbReference type="SAM" id="MobiDB-lite"/>
    </source>
</evidence>
<proteinExistence type="predicted"/>
<accession>A0A448XJE1</accession>
<keyword evidence="3" id="KW-1185">Reference proteome</keyword>
<protein>
    <submittedName>
        <fullName evidence="2">Uncharacterized protein</fullName>
    </submittedName>
</protein>
<dbReference type="Proteomes" id="UP000784294">
    <property type="component" value="Unassembled WGS sequence"/>
</dbReference>